<evidence type="ECO:0000313" key="2">
    <source>
        <dbReference type="Proteomes" id="UP001165960"/>
    </source>
</evidence>
<sequence>MAQAVCYLGVDFSVALAQDGLTRGWTGSSPNLVVAWTWASQSDPFQNGGSPTGGSDPSWKGMGGKDLLPSEYGAAHLAPGGET</sequence>
<reference evidence="1" key="1">
    <citation type="submission" date="2022-04" db="EMBL/GenBank/DDBJ databases">
        <title>Genome of the entomopathogenic fungus Entomophthora muscae.</title>
        <authorList>
            <person name="Elya C."/>
            <person name="Lovett B.R."/>
            <person name="Lee E."/>
            <person name="Macias A.M."/>
            <person name="Hajek A.E."/>
            <person name="De Bivort B.L."/>
            <person name="Kasson M.T."/>
            <person name="De Fine Licht H.H."/>
            <person name="Stajich J.E."/>
        </authorList>
    </citation>
    <scope>NUCLEOTIDE SEQUENCE</scope>
    <source>
        <strain evidence="1">Berkeley</strain>
    </source>
</reference>
<dbReference type="EMBL" id="QTSX02002849">
    <property type="protein sequence ID" value="KAJ9074726.1"/>
    <property type="molecule type" value="Genomic_DNA"/>
</dbReference>
<accession>A0ACC2TK41</accession>
<protein>
    <submittedName>
        <fullName evidence="1">Uncharacterized protein</fullName>
    </submittedName>
</protein>
<keyword evidence="2" id="KW-1185">Reference proteome</keyword>
<name>A0ACC2TK41_9FUNG</name>
<dbReference type="Proteomes" id="UP001165960">
    <property type="component" value="Unassembled WGS sequence"/>
</dbReference>
<comment type="caution">
    <text evidence="1">The sequence shown here is derived from an EMBL/GenBank/DDBJ whole genome shotgun (WGS) entry which is preliminary data.</text>
</comment>
<gene>
    <name evidence="1" type="ORF">DSO57_1003781</name>
</gene>
<proteinExistence type="predicted"/>
<evidence type="ECO:0000313" key="1">
    <source>
        <dbReference type="EMBL" id="KAJ9074726.1"/>
    </source>
</evidence>
<organism evidence="1 2">
    <name type="scientific">Entomophthora muscae</name>
    <dbReference type="NCBI Taxonomy" id="34485"/>
    <lineage>
        <taxon>Eukaryota</taxon>
        <taxon>Fungi</taxon>
        <taxon>Fungi incertae sedis</taxon>
        <taxon>Zoopagomycota</taxon>
        <taxon>Entomophthoromycotina</taxon>
        <taxon>Entomophthoromycetes</taxon>
        <taxon>Entomophthorales</taxon>
        <taxon>Entomophthoraceae</taxon>
        <taxon>Entomophthora</taxon>
    </lineage>
</organism>